<dbReference type="AlphaFoldDB" id="A0A109JVU5"/>
<name>A0A109JVU5_9BRAD</name>
<dbReference type="RefSeq" id="WP_066506906.1">
    <property type="nucleotide sequence ID" value="NZ_LNCU01000056.1"/>
</dbReference>
<proteinExistence type="predicted"/>
<feature type="signal peptide" evidence="1">
    <location>
        <begin position="1"/>
        <end position="21"/>
    </location>
</feature>
<comment type="caution">
    <text evidence="2">The sequence shown here is derived from an EMBL/GenBank/DDBJ whole genome shotgun (WGS) entry which is preliminary data.</text>
</comment>
<keyword evidence="3" id="KW-1185">Reference proteome</keyword>
<evidence type="ECO:0000256" key="1">
    <source>
        <dbReference type="SAM" id="SignalP"/>
    </source>
</evidence>
<feature type="chain" id="PRO_5007137231" evidence="1">
    <location>
        <begin position="22"/>
        <end position="131"/>
    </location>
</feature>
<evidence type="ECO:0000313" key="2">
    <source>
        <dbReference type="EMBL" id="KWV56050.1"/>
    </source>
</evidence>
<dbReference type="Proteomes" id="UP000057737">
    <property type="component" value="Unassembled WGS sequence"/>
</dbReference>
<dbReference type="EMBL" id="LNCU01000056">
    <property type="protein sequence ID" value="KWV56050.1"/>
    <property type="molecule type" value="Genomic_DNA"/>
</dbReference>
<keyword evidence="1" id="KW-0732">Signal</keyword>
<accession>A0A109JVU5</accession>
<dbReference type="PROSITE" id="PS51257">
    <property type="entry name" value="PROKAR_LIPOPROTEIN"/>
    <property type="match status" value="1"/>
</dbReference>
<gene>
    <name evidence="2" type="ORF">AS156_04945</name>
</gene>
<organism evidence="2 3">
    <name type="scientific">Bradyrhizobium macuxiense</name>
    <dbReference type="NCBI Taxonomy" id="1755647"/>
    <lineage>
        <taxon>Bacteria</taxon>
        <taxon>Pseudomonadati</taxon>
        <taxon>Pseudomonadota</taxon>
        <taxon>Alphaproteobacteria</taxon>
        <taxon>Hyphomicrobiales</taxon>
        <taxon>Nitrobacteraceae</taxon>
        <taxon>Bradyrhizobium</taxon>
    </lineage>
</organism>
<dbReference type="OrthoDB" id="8021310at2"/>
<reference evidence="2 3" key="1">
    <citation type="submission" date="2015-11" db="EMBL/GenBank/DDBJ databases">
        <title>Draft Genome Sequence of the Strain BR 10303 (Bradyrhizobium sp.) isolated from nodules of Centrolobium paraense.</title>
        <authorList>
            <person name="Zelli J.E."/>
            <person name="Simoes-Araujo J.L."/>
            <person name="Barauna A.C."/>
            <person name="Silva K."/>
        </authorList>
    </citation>
    <scope>NUCLEOTIDE SEQUENCE [LARGE SCALE GENOMIC DNA]</scope>
    <source>
        <strain evidence="2 3">BR 10303</strain>
    </source>
</reference>
<sequence>MTIRYLALLAPLLLGGCYGVAGHDEVDRYFQRSDTITMTAGDAKQVNAATHTIHPWPRYVGDRRIAYDARRTGEAVKRYGATQRPVDQLPDISEPGIAMGQAPPVTTNVNVNGLPPGTASGVAVPVGTGGR</sequence>
<protein>
    <submittedName>
        <fullName evidence="2">Uncharacterized protein</fullName>
    </submittedName>
</protein>
<evidence type="ECO:0000313" key="3">
    <source>
        <dbReference type="Proteomes" id="UP000057737"/>
    </source>
</evidence>